<dbReference type="Pfam" id="PF18803">
    <property type="entry name" value="CxC2"/>
    <property type="match status" value="1"/>
</dbReference>
<sequence length="198" mass="22546">MVIVDKYGVHRLEVRCCDCPNAMSPDIQMFQHGFFLTSFNRPKTVMFPHLVPDRYRELMKVARQWRQLKTMKWYGFGHCSDTPNAGDLALFCPACPQPGINVFLSGDESLDDWKYTWSFVMDGNFKAKHLHPIKPFDEVWLSDGLGFMVGKERYKNHLAEAADTACTGIGGVACARHSCFVSHAMVDLQKGERQAEHL</sequence>
<dbReference type="AlphaFoldDB" id="A0A9P7A9N9"/>
<dbReference type="Proteomes" id="UP000719766">
    <property type="component" value="Unassembled WGS sequence"/>
</dbReference>
<keyword evidence="3" id="KW-1185">Reference proteome</keyword>
<evidence type="ECO:0000313" key="2">
    <source>
        <dbReference type="EMBL" id="KAG1784678.1"/>
    </source>
</evidence>
<feature type="domain" description="CxC2-like cysteine cluster KDZ transposase-associated" evidence="1">
    <location>
        <begin position="1"/>
        <end position="46"/>
    </location>
</feature>
<dbReference type="InterPro" id="IPR041457">
    <property type="entry name" value="CxC2_KDZ-assoc"/>
</dbReference>
<evidence type="ECO:0000313" key="3">
    <source>
        <dbReference type="Proteomes" id="UP000719766"/>
    </source>
</evidence>
<comment type="caution">
    <text evidence="2">The sequence shown here is derived from an EMBL/GenBank/DDBJ whole genome shotgun (WGS) entry which is preliminary data.</text>
</comment>
<protein>
    <recommendedName>
        <fullName evidence="1">CxC2-like cysteine cluster KDZ transposase-associated domain-containing protein</fullName>
    </recommendedName>
</protein>
<dbReference type="GeneID" id="64599187"/>
<organism evidence="2 3">
    <name type="scientific">Suillus plorans</name>
    <dbReference type="NCBI Taxonomy" id="116603"/>
    <lineage>
        <taxon>Eukaryota</taxon>
        <taxon>Fungi</taxon>
        <taxon>Dikarya</taxon>
        <taxon>Basidiomycota</taxon>
        <taxon>Agaricomycotina</taxon>
        <taxon>Agaricomycetes</taxon>
        <taxon>Agaricomycetidae</taxon>
        <taxon>Boletales</taxon>
        <taxon>Suillineae</taxon>
        <taxon>Suillaceae</taxon>
        <taxon>Suillus</taxon>
    </lineage>
</organism>
<proteinExistence type="predicted"/>
<dbReference type="RefSeq" id="XP_041152163.1">
    <property type="nucleotide sequence ID" value="XM_041305423.1"/>
</dbReference>
<gene>
    <name evidence="2" type="ORF">HD556DRAFT_1435379</name>
</gene>
<reference evidence="2" key="1">
    <citation type="journal article" date="2020" name="New Phytol.">
        <title>Comparative genomics reveals dynamic genome evolution in host specialist ectomycorrhizal fungi.</title>
        <authorList>
            <person name="Lofgren L.A."/>
            <person name="Nguyen N.H."/>
            <person name="Vilgalys R."/>
            <person name="Ruytinx J."/>
            <person name="Liao H.L."/>
            <person name="Branco S."/>
            <person name="Kuo A."/>
            <person name="LaButti K."/>
            <person name="Lipzen A."/>
            <person name="Andreopoulos W."/>
            <person name="Pangilinan J."/>
            <person name="Riley R."/>
            <person name="Hundley H."/>
            <person name="Na H."/>
            <person name="Barry K."/>
            <person name="Grigoriev I.V."/>
            <person name="Stajich J.E."/>
            <person name="Kennedy P.G."/>
        </authorList>
    </citation>
    <scope>NUCLEOTIDE SEQUENCE</scope>
    <source>
        <strain evidence="2">S12</strain>
    </source>
</reference>
<evidence type="ECO:0000259" key="1">
    <source>
        <dbReference type="Pfam" id="PF18803"/>
    </source>
</evidence>
<name>A0A9P7A9N9_9AGAM</name>
<dbReference type="OrthoDB" id="3257613at2759"/>
<accession>A0A9P7A9N9</accession>
<dbReference type="EMBL" id="JABBWE010000133">
    <property type="protein sequence ID" value="KAG1784678.1"/>
    <property type="molecule type" value="Genomic_DNA"/>
</dbReference>